<evidence type="ECO:0000313" key="3">
    <source>
        <dbReference type="Proteomes" id="UP001379600"/>
    </source>
</evidence>
<dbReference type="EMBL" id="JBBFKC010000013">
    <property type="protein sequence ID" value="MEJ3691920.1"/>
    <property type="molecule type" value="Genomic_DNA"/>
</dbReference>
<organism evidence="2 3">
    <name type="scientific">Faecalibacterium taiwanense</name>
    <dbReference type="NCBI Taxonomy" id="3030638"/>
    <lineage>
        <taxon>Bacteria</taxon>
        <taxon>Bacillati</taxon>
        <taxon>Bacillota</taxon>
        <taxon>Clostridia</taxon>
        <taxon>Eubacteriales</taxon>
        <taxon>Oscillospiraceae</taxon>
        <taxon>Faecalibacterium</taxon>
    </lineage>
</organism>
<dbReference type="InterPro" id="IPR025272">
    <property type="entry name" value="SocA_Panacea"/>
</dbReference>
<sequence>MTYSALEVARYIIHHEAQQGRTVSNLRLQKLLYFVQAKFVVDGHDASPCFYEKMEAWGFGPVVREVYYEYRYYGGAMIPPDRNFSTSITPQDQSMIDEMLDGCAQFSTSALVDITHSQTPWQEARRNPYNKEITLNSVYHYFRGTRNGES</sequence>
<protein>
    <submittedName>
        <fullName evidence="2">Type II toxin-antitoxin system antitoxin SocA domain-containing protein</fullName>
    </submittedName>
</protein>
<keyword evidence="3" id="KW-1185">Reference proteome</keyword>
<accession>A0AB35XYW5</accession>
<feature type="domain" description="Antitoxin SocA-like Panacea" evidence="1">
    <location>
        <begin position="28"/>
        <end position="122"/>
    </location>
</feature>
<dbReference type="Proteomes" id="UP001379600">
    <property type="component" value="Unassembled WGS sequence"/>
</dbReference>
<reference evidence="2 3" key="1">
    <citation type="submission" date="2024-03" db="EMBL/GenBank/DDBJ databases">
        <authorList>
            <person name="Plomp N."/>
            <person name="Harmsen H.J."/>
        </authorList>
    </citation>
    <scope>NUCLEOTIDE SEQUENCE [LARGE SCALE GENOMIC DNA]</scope>
    <source>
        <strain evidence="2 3">HTF-76H</strain>
    </source>
</reference>
<proteinExistence type="predicted"/>
<evidence type="ECO:0000259" key="1">
    <source>
        <dbReference type="Pfam" id="PF13274"/>
    </source>
</evidence>
<dbReference type="RefSeq" id="WP_337680027.1">
    <property type="nucleotide sequence ID" value="NZ_JBBFKB010000018.1"/>
</dbReference>
<comment type="caution">
    <text evidence="2">The sequence shown here is derived from an EMBL/GenBank/DDBJ whole genome shotgun (WGS) entry which is preliminary data.</text>
</comment>
<dbReference type="Pfam" id="PF13274">
    <property type="entry name" value="SocA_Panacea"/>
    <property type="match status" value="1"/>
</dbReference>
<dbReference type="AlphaFoldDB" id="A0AB35XYW5"/>
<evidence type="ECO:0000313" key="2">
    <source>
        <dbReference type="EMBL" id="MEJ3691920.1"/>
    </source>
</evidence>
<gene>
    <name evidence="2" type="ORF">WF787_11980</name>
</gene>
<name>A0AB35XYW5_9FIRM</name>